<name>A0ABD3Q760_9STRA</name>
<dbReference type="SUPFAM" id="SSF54695">
    <property type="entry name" value="POZ domain"/>
    <property type="match status" value="1"/>
</dbReference>
<dbReference type="Pfam" id="PF00536">
    <property type="entry name" value="SAM_1"/>
    <property type="match status" value="1"/>
</dbReference>
<dbReference type="Gene3D" id="1.10.150.50">
    <property type="entry name" value="Transcription Factor, Ets-1"/>
    <property type="match status" value="1"/>
</dbReference>
<sequence length="527" mass="59541">MFEGFHQDCCDQIGNGVPVKLAEAIGRAVMESYWLAYHSNKSIKVAKQQHAQKYKAKIDQLDAKERQLLNRLKQLDERKESIAKVNGDLDATEEDLVKINAGGKVIALALTRSTFTQLKGTKLEALFSGHWDKKLTRDNDRRGFLDVNPVCFQAITILSTTKQHQKPKRNPATHFISVDPEHQANLSHVLEVFGLEDLHVTHALTKNRIVKDANHAKLLYDWLVEDSSNGDFVLLYHASRDGNEAVTFHSNCDDMGATLTIIKTTDGHIIEGIPLCGRYLYVNNGKGCCNEDTYDIFPSQISGLRFDIKEMEVFQVTRQSQNQAVPVAEKDGRNTVKSKELVNGKVTCFTHAINSALNQKWQALDELESELEILEARLADEKKKIQRCCCTQRLRHIHLYHLSNAQCICQEATVASSILGQQDDEVSTNLHPIKEWNTQDIVAWLNNVDGLDPSIVDSFEHDEINGRELLALEREDLKDFGITKKGTIAYILLEVKKLESTQNDKTIHIEHSPHCMENGEDHRLSST</sequence>
<dbReference type="InterPro" id="IPR011333">
    <property type="entry name" value="SKP1/BTB/POZ_sf"/>
</dbReference>
<dbReference type="Proteomes" id="UP001530400">
    <property type="component" value="Unassembled WGS sequence"/>
</dbReference>
<evidence type="ECO:0000259" key="2">
    <source>
        <dbReference type="PROSITE" id="PS50105"/>
    </source>
</evidence>
<evidence type="ECO:0000313" key="3">
    <source>
        <dbReference type="EMBL" id="KAL3795704.1"/>
    </source>
</evidence>
<comment type="caution">
    <text evidence="3">The sequence shown here is derived from an EMBL/GenBank/DDBJ whole genome shotgun (WGS) entry which is preliminary data.</text>
</comment>
<organism evidence="3 4">
    <name type="scientific">Cyclotella atomus</name>
    <dbReference type="NCBI Taxonomy" id="382360"/>
    <lineage>
        <taxon>Eukaryota</taxon>
        <taxon>Sar</taxon>
        <taxon>Stramenopiles</taxon>
        <taxon>Ochrophyta</taxon>
        <taxon>Bacillariophyta</taxon>
        <taxon>Coscinodiscophyceae</taxon>
        <taxon>Thalassiosirophycidae</taxon>
        <taxon>Stephanodiscales</taxon>
        <taxon>Stephanodiscaceae</taxon>
        <taxon>Cyclotella</taxon>
    </lineage>
</organism>
<protein>
    <recommendedName>
        <fullName evidence="2">SAM domain-containing protein</fullName>
    </recommendedName>
</protein>
<feature type="domain" description="SAM" evidence="2">
    <location>
        <begin position="436"/>
        <end position="501"/>
    </location>
</feature>
<dbReference type="Gene3D" id="3.30.710.10">
    <property type="entry name" value="Potassium Channel Kv1.1, Chain A"/>
    <property type="match status" value="1"/>
</dbReference>
<keyword evidence="4" id="KW-1185">Reference proteome</keyword>
<dbReference type="SMART" id="SM00454">
    <property type="entry name" value="SAM"/>
    <property type="match status" value="1"/>
</dbReference>
<dbReference type="InterPro" id="IPR013761">
    <property type="entry name" value="SAM/pointed_sf"/>
</dbReference>
<evidence type="ECO:0000256" key="1">
    <source>
        <dbReference type="SAM" id="Coils"/>
    </source>
</evidence>
<dbReference type="SUPFAM" id="SSF47769">
    <property type="entry name" value="SAM/Pointed domain"/>
    <property type="match status" value="1"/>
</dbReference>
<keyword evidence="1" id="KW-0175">Coiled coil</keyword>
<dbReference type="InterPro" id="IPR006571">
    <property type="entry name" value="TLDc_dom"/>
</dbReference>
<dbReference type="AlphaFoldDB" id="A0ABD3Q760"/>
<dbReference type="Pfam" id="PF07534">
    <property type="entry name" value="TLD"/>
    <property type="match status" value="1"/>
</dbReference>
<dbReference type="InterPro" id="IPR001660">
    <property type="entry name" value="SAM"/>
</dbReference>
<feature type="coiled-coil region" evidence="1">
    <location>
        <begin position="44"/>
        <end position="78"/>
    </location>
</feature>
<proteinExistence type="predicted"/>
<dbReference type="PROSITE" id="PS50105">
    <property type="entry name" value="SAM_DOMAIN"/>
    <property type="match status" value="1"/>
</dbReference>
<reference evidence="3 4" key="1">
    <citation type="submission" date="2024-10" db="EMBL/GenBank/DDBJ databases">
        <title>Updated reference genomes for cyclostephanoid diatoms.</title>
        <authorList>
            <person name="Roberts W.R."/>
            <person name="Alverson A.J."/>
        </authorList>
    </citation>
    <scope>NUCLEOTIDE SEQUENCE [LARGE SCALE GENOMIC DNA]</scope>
    <source>
        <strain evidence="3 4">AJA010-31</strain>
    </source>
</reference>
<gene>
    <name evidence="3" type="ORF">ACHAWO_004289</name>
</gene>
<accession>A0ABD3Q760</accession>
<evidence type="ECO:0000313" key="4">
    <source>
        <dbReference type="Proteomes" id="UP001530400"/>
    </source>
</evidence>
<feature type="coiled-coil region" evidence="1">
    <location>
        <begin position="357"/>
        <end position="384"/>
    </location>
</feature>
<dbReference type="EMBL" id="JALLPJ020000312">
    <property type="protein sequence ID" value="KAL3795704.1"/>
    <property type="molecule type" value="Genomic_DNA"/>
</dbReference>